<reference evidence="2" key="2">
    <citation type="submission" date="2015-01" db="EMBL/GenBank/DDBJ databases">
        <title>Evolutionary Origins and Diversification of the Mycorrhizal Mutualists.</title>
        <authorList>
            <consortium name="DOE Joint Genome Institute"/>
            <consortium name="Mycorrhizal Genomics Consortium"/>
            <person name="Kohler A."/>
            <person name="Kuo A."/>
            <person name="Nagy L.G."/>
            <person name="Floudas D."/>
            <person name="Copeland A."/>
            <person name="Barry K.W."/>
            <person name="Cichocki N."/>
            <person name="Veneault-Fourrey C."/>
            <person name="LaButti K."/>
            <person name="Lindquist E.A."/>
            <person name="Lipzen A."/>
            <person name="Lundell T."/>
            <person name="Morin E."/>
            <person name="Murat C."/>
            <person name="Riley R."/>
            <person name="Ohm R."/>
            <person name="Sun H."/>
            <person name="Tunlid A."/>
            <person name="Henrissat B."/>
            <person name="Grigoriev I.V."/>
            <person name="Hibbett D.S."/>
            <person name="Martin F."/>
        </authorList>
    </citation>
    <scope>NUCLEOTIDE SEQUENCE [LARGE SCALE GENOMIC DNA]</scope>
    <source>
        <strain evidence="2">MUT 4182</strain>
    </source>
</reference>
<dbReference type="HOGENOM" id="CLU_2028428_0_0_1"/>
<name>A0A0C3KFD7_9AGAM</name>
<proteinExistence type="predicted"/>
<keyword evidence="2" id="KW-1185">Reference proteome</keyword>
<dbReference type="AlphaFoldDB" id="A0A0C3KFD7"/>
<gene>
    <name evidence="1" type="ORF">M407DRAFT_245916</name>
</gene>
<protein>
    <submittedName>
        <fullName evidence="1">Uncharacterized protein</fullName>
    </submittedName>
</protein>
<dbReference type="EMBL" id="KN823183">
    <property type="protein sequence ID" value="KIO20198.1"/>
    <property type="molecule type" value="Genomic_DNA"/>
</dbReference>
<dbReference type="Proteomes" id="UP000054248">
    <property type="component" value="Unassembled WGS sequence"/>
</dbReference>
<reference evidence="1 2" key="1">
    <citation type="submission" date="2014-04" db="EMBL/GenBank/DDBJ databases">
        <authorList>
            <consortium name="DOE Joint Genome Institute"/>
            <person name="Kuo A."/>
            <person name="Girlanda M."/>
            <person name="Perotto S."/>
            <person name="Kohler A."/>
            <person name="Nagy L.G."/>
            <person name="Floudas D."/>
            <person name="Copeland A."/>
            <person name="Barry K.W."/>
            <person name="Cichocki N."/>
            <person name="Veneault-Fourrey C."/>
            <person name="LaButti K."/>
            <person name="Lindquist E.A."/>
            <person name="Lipzen A."/>
            <person name="Lundell T."/>
            <person name="Morin E."/>
            <person name="Murat C."/>
            <person name="Sun H."/>
            <person name="Tunlid A."/>
            <person name="Henrissat B."/>
            <person name="Grigoriev I.V."/>
            <person name="Hibbett D.S."/>
            <person name="Martin F."/>
            <person name="Nordberg H.P."/>
            <person name="Cantor M.N."/>
            <person name="Hua S.X."/>
        </authorList>
    </citation>
    <scope>NUCLEOTIDE SEQUENCE [LARGE SCALE GENOMIC DNA]</scope>
    <source>
        <strain evidence="1 2">MUT 4182</strain>
    </source>
</reference>
<accession>A0A0C3KFD7</accession>
<evidence type="ECO:0000313" key="2">
    <source>
        <dbReference type="Proteomes" id="UP000054248"/>
    </source>
</evidence>
<organism evidence="1 2">
    <name type="scientific">Tulasnella calospora MUT 4182</name>
    <dbReference type="NCBI Taxonomy" id="1051891"/>
    <lineage>
        <taxon>Eukaryota</taxon>
        <taxon>Fungi</taxon>
        <taxon>Dikarya</taxon>
        <taxon>Basidiomycota</taxon>
        <taxon>Agaricomycotina</taxon>
        <taxon>Agaricomycetes</taxon>
        <taxon>Cantharellales</taxon>
        <taxon>Tulasnellaceae</taxon>
        <taxon>Tulasnella</taxon>
    </lineage>
</organism>
<evidence type="ECO:0000313" key="1">
    <source>
        <dbReference type="EMBL" id="KIO20198.1"/>
    </source>
</evidence>
<sequence>MINRTLSTLYGVLRSTPSPLQRECLSTIAPSNPPIVTTLPNFSPYQFQRYSISIPLPRPVRVIKQCRAFVFLAAFIHLPAPRRNSLPPTISRLSIIRPRPCPSPPLPLVRFADYIQFSNLLV</sequence>